<comment type="function">
    <text evidence="5">ATP-dependent carboxylate-amine ligase which exhibits weak glutamate--cysteine ligase activity.</text>
</comment>
<keyword evidence="3 5" id="KW-0067">ATP-binding</keyword>
<dbReference type="HAMAP" id="MF_01609">
    <property type="entry name" value="Glu_cys_ligase_2"/>
    <property type="match status" value="1"/>
</dbReference>
<sequence>MTSESKPEPHFDGPNYTIGIEEELMILDAGTLELSNAIETMLEAAPSESVKPELMESVLEIATTPQPDTAAAGAELRGLRRQVIDAAAGRGLAIGSAGTHPFAMWEQQRIVGRDRYRDLVSDLKFVARQEIIFGQHVHVGLDDADKAIHVANGMRIHLPVLLALSANSPFWRADATGLASTRTPIFRAFPRVGIPPTYDDWDDYAAKIGFMVRSGVIEDYTYLWYDVRPHPNLGTVEIRVMDSQTRIEHTLGLTALIQAMVKELAEHFEAGKRLSKYPHQMIDENKWLAARHGLDGELVDLPSTDRVSTRELARRLLDRLREHAQDLGGAADLAAVEDLLQRGNGAARQRVVHEANHDLHEVMAEIVAATAV</sequence>
<dbReference type="Proteomes" id="UP001284601">
    <property type="component" value="Unassembled WGS sequence"/>
</dbReference>
<keyword evidence="7" id="KW-1185">Reference proteome</keyword>
<protein>
    <recommendedName>
        <fullName evidence="5">Putative glutamate--cysteine ligase 2</fullName>
        <ecNumber evidence="5">6.3.2.2</ecNumber>
    </recommendedName>
    <alternativeName>
        <fullName evidence="5">Gamma-glutamylcysteine synthetase 2</fullName>
        <shortName evidence="5">GCS 2</shortName>
        <shortName evidence="5">Gamma-GCS 2</shortName>
    </alternativeName>
</protein>
<dbReference type="InterPro" id="IPR011793">
    <property type="entry name" value="YbdK"/>
</dbReference>
<reference evidence="7" key="1">
    <citation type="submission" date="2023-07" db="EMBL/GenBank/DDBJ databases">
        <title>Conexibacter stalactiti sp. nov., isolated from stalactites in a lava cave and emended description of the genus Conexibacter.</title>
        <authorList>
            <person name="Lee S.D."/>
        </authorList>
    </citation>
    <scope>NUCLEOTIDE SEQUENCE [LARGE SCALE GENOMIC DNA]</scope>
    <source>
        <strain evidence="7">KCTC 39840</strain>
    </source>
</reference>
<dbReference type="NCBIfam" id="NF010039">
    <property type="entry name" value="PRK13515.1"/>
    <property type="match status" value="1"/>
</dbReference>
<keyword evidence="1 5" id="KW-0436">Ligase</keyword>
<dbReference type="NCBIfam" id="TIGR02050">
    <property type="entry name" value="gshA_cyan_rel"/>
    <property type="match status" value="1"/>
</dbReference>
<proteinExistence type="inferred from homology"/>
<dbReference type="Gene3D" id="3.30.590.20">
    <property type="match status" value="1"/>
</dbReference>
<dbReference type="InterPro" id="IPR014746">
    <property type="entry name" value="Gln_synth/guanido_kin_cat_dom"/>
</dbReference>
<evidence type="ECO:0000256" key="1">
    <source>
        <dbReference type="ARBA" id="ARBA00022598"/>
    </source>
</evidence>
<comment type="catalytic activity">
    <reaction evidence="4 5">
        <text>L-cysteine + L-glutamate + ATP = gamma-L-glutamyl-L-cysteine + ADP + phosphate + H(+)</text>
        <dbReference type="Rhea" id="RHEA:13285"/>
        <dbReference type="ChEBI" id="CHEBI:15378"/>
        <dbReference type="ChEBI" id="CHEBI:29985"/>
        <dbReference type="ChEBI" id="CHEBI:30616"/>
        <dbReference type="ChEBI" id="CHEBI:35235"/>
        <dbReference type="ChEBI" id="CHEBI:43474"/>
        <dbReference type="ChEBI" id="CHEBI:58173"/>
        <dbReference type="ChEBI" id="CHEBI:456216"/>
        <dbReference type="EC" id="6.3.2.2"/>
    </reaction>
</comment>
<keyword evidence="2 5" id="KW-0547">Nucleotide-binding</keyword>
<evidence type="ECO:0000256" key="5">
    <source>
        <dbReference type="HAMAP-Rule" id="MF_01609"/>
    </source>
</evidence>
<dbReference type="EMBL" id="JAWSTH010000025">
    <property type="protein sequence ID" value="MDW5594949.1"/>
    <property type="molecule type" value="Genomic_DNA"/>
</dbReference>
<dbReference type="Pfam" id="PF04107">
    <property type="entry name" value="GCS2"/>
    <property type="match status" value="1"/>
</dbReference>
<dbReference type="InterPro" id="IPR050141">
    <property type="entry name" value="GCL_type2/YbdK_subfam"/>
</dbReference>
<comment type="similarity">
    <text evidence="5">Belongs to the glutamate--cysteine ligase type 2 family. YbdK subfamily.</text>
</comment>
<name>A0ABU4HSB2_9ACTN</name>
<comment type="caution">
    <text evidence="6">The sequence shown here is derived from an EMBL/GenBank/DDBJ whole genome shotgun (WGS) entry which is preliminary data.</text>
</comment>
<dbReference type="EC" id="6.3.2.2" evidence="5"/>
<evidence type="ECO:0000256" key="3">
    <source>
        <dbReference type="ARBA" id="ARBA00022840"/>
    </source>
</evidence>
<evidence type="ECO:0000256" key="2">
    <source>
        <dbReference type="ARBA" id="ARBA00022741"/>
    </source>
</evidence>
<dbReference type="RefSeq" id="WP_318597346.1">
    <property type="nucleotide sequence ID" value="NZ_JAWSTH010000025.1"/>
</dbReference>
<dbReference type="GO" id="GO:0016874">
    <property type="term" value="F:ligase activity"/>
    <property type="evidence" value="ECO:0007669"/>
    <property type="project" value="UniProtKB-KW"/>
</dbReference>
<dbReference type="SUPFAM" id="SSF55931">
    <property type="entry name" value="Glutamine synthetase/guanido kinase"/>
    <property type="match status" value="1"/>
</dbReference>
<accession>A0ABU4HSB2</accession>
<dbReference type="PANTHER" id="PTHR36510">
    <property type="entry name" value="GLUTAMATE--CYSTEINE LIGASE 2-RELATED"/>
    <property type="match status" value="1"/>
</dbReference>
<dbReference type="PANTHER" id="PTHR36510:SF1">
    <property type="entry name" value="GLUTAMATE--CYSTEINE LIGASE 2-RELATED"/>
    <property type="match status" value="1"/>
</dbReference>
<organism evidence="6 7">
    <name type="scientific">Conexibacter stalactiti</name>
    <dbReference type="NCBI Taxonomy" id="1940611"/>
    <lineage>
        <taxon>Bacteria</taxon>
        <taxon>Bacillati</taxon>
        <taxon>Actinomycetota</taxon>
        <taxon>Thermoleophilia</taxon>
        <taxon>Solirubrobacterales</taxon>
        <taxon>Conexibacteraceae</taxon>
        <taxon>Conexibacter</taxon>
    </lineage>
</organism>
<gene>
    <name evidence="6" type="ORF">R7226_11400</name>
</gene>
<evidence type="ECO:0000313" key="6">
    <source>
        <dbReference type="EMBL" id="MDW5594949.1"/>
    </source>
</evidence>
<dbReference type="InterPro" id="IPR006336">
    <property type="entry name" value="GCS2"/>
</dbReference>
<reference evidence="6 7" key="2">
    <citation type="submission" date="2023-10" db="EMBL/GenBank/DDBJ databases">
        <authorList>
            <person name="Han X.F."/>
        </authorList>
    </citation>
    <scope>NUCLEOTIDE SEQUENCE [LARGE SCALE GENOMIC DNA]</scope>
    <source>
        <strain evidence="6 7">KCTC 39840</strain>
    </source>
</reference>
<evidence type="ECO:0000313" key="7">
    <source>
        <dbReference type="Proteomes" id="UP001284601"/>
    </source>
</evidence>
<evidence type="ECO:0000256" key="4">
    <source>
        <dbReference type="ARBA" id="ARBA00048819"/>
    </source>
</evidence>